<dbReference type="EMBL" id="BQNB010021602">
    <property type="protein sequence ID" value="GJU08117.1"/>
    <property type="molecule type" value="Genomic_DNA"/>
</dbReference>
<gene>
    <name evidence="1" type="ORF">Tco_1124547</name>
</gene>
<comment type="caution">
    <text evidence="1">The sequence shown here is derived from an EMBL/GenBank/DDBJ whole genome shotgun (WGS) entry which is preliminary data.</text>
</comment>
<evidence type="ECO:0000313" key="1">
    <source>
        <dbReference type="EMBL" id="GJU08117.1"/>
    </source>
</evidence>
<dbReference type="Proteomes" id="UP001151760">
    <property type="component" value="Unassembled WGS sequence"/>
</dbReference>
<keyword evidence="2" id="KW-1185">Reference proteome</keyword>
<reference evidence="1" key="1">
    <citation type="journal article" date="2022" name="Int. J. Mol. Sci.">
        <title>Draft Genome of Tanacetum Coccineum: Genomic Comparison of Closely Related Tanacetum-Family Plants.</title>
        <authorList>
            <person name="Yamashiro T."/>
            <person name="Shiraishi A."/>
            <person name="Nakayama K."/>
            <person name="Satake H."/>
        </authorList>
    </citation>
    <scope>NUCLEOTIDE SEQUENCE</scope>
</reference>
<protein>
    <submittedName>
        <fullName evidence="1">Uncharacterized protein</fullName>
    </submittedName>
</protein>
<reference evidence="1" key="2">
    <citation type="submission" date="2022-01" db="EMBL/GenBank/DDBJ databases">
        <authorList>
            <person name="Yamashiro T."/>
            <person name="Shiraishi A."/>
            <person name="Satake H."/>
            <person name="Nakayama K."/>
        </authorList>
    </citation>
    <scope>NUCLEOTIDE SEQUENCE</scope>
</reference>
<sequence length="161" mass="18474">MCLLFGHSLDDCPTHKRVENQMNKGKGQNLRTSDEGFIEVKRKKLGGNNVGNKHFKSVSVIIEGKLVLVDADGKPLEKVYYMENSDSDDEVEPVENENASFLASNGVEFGLKSPWEQWRDTTMDDEYDPYDDDMYEGQDIPENIQTMCDHFDIKFQGRKKK</sequence>
<proteinExistence type="predicted"/>
<accession>A0ABQ5J981</accession>
<organism evidence="1 2">
    <name type="scientific">Tanacetum coccineum</name>
    <dbReference type="NCBI Taxonomy" id="301880"/>
    <lineage>
        <taxon>Eukaryota</taxon>
        <taxon>Viridiplantae</taxon>
        <taxon>Streptophyta</taxon>
        <taxon>Embryophyta</taxon>
        <taxon>Tracheophyta</taxon>
        <taxon>Spermatophyta</taxon>
        <taxon>Magnoliopsida</taxon>
        <taxon>eudicotyledons</taxon>
        <taxon>Gunneridae</taxon>
        <taxon>Pentapetalae</taxon>
        <taxon>asterids</taxon>
        <taxon>campanulids</taxon>
        <taxon>Asterales</taxon>
        <taxon>Asteraceae</taxon>
        <taxon>Asteroideae</taxon>
        <taxon>Anthemideae</taxon>
        <taxon>Anthemidinae</taxon>
        <taxon>Tanacetum</taxon>
    </lineage>
</organism>
<name>A0ABQ5J981_9ASTR</name>
<evidence type="ECO:0000313" key="2">
    <source>
        <dbReference type="Proteomes" id="UP001151760"/>
    </source>
</evidence>